<evidence type="ECO:0008006" key="4">
    <source>
        <dbReference type="Google" id="ProtNLM"/>
    </source>
</evidence>
<feature type="chain" id="PRO_5002174533" description="Secreted protein" evidence="1">
    <location>
        <begin position="21"/>
        <end position="119"/>
    </location>
</feature>
<gene>
    <name evidence="2" type="ORF">PILCRDRAFT_279768</name>
</gene>
<dbReference type="Proteomes" id="UP000054166">
    <property type="component" value="Unassembled WGS sequence"/>
</dbReference>
<protein>
    <recommendedName>
        <fullName evidence="4">Secreted protein</fullName>
    </recommendedName>
</protein>
<proteinExistence type="predicted"/>
<name>A0A0C3GA65_PILCF</name>
<evidence type="ECO:0000313" key="2">
    <source>
        <dbReference type="EMBL" id="KIM87521.1"/>
    </source>
</evidence>
<accession>A0A0C3GA65</accession>
<feature type="signal peptide" evidence="1">
    <location>
        <begin position="1"/>
        <end position="20"/>
    </location>
</feature>
<sequence length="119" mass="13458">MLVCLLTVFRILDIDLLVVAGVQRASKEQIAESWSSRLNYVPHSHIRRLALKVCWPHVDLVIHTSRLHLLRQAMFNCQLIINSYKHRCGLARVMLLTLPTPLTSLSLSVCSTYSSCSSV</sequence>
<dbReference type="InParanoid" id="A0A0C3GA65"/>
<organism evidence="2 3">
    <name type="scientific">Piloderma croceum (strain F 1598)</name>
    <dbReference type="NCBI Taxonomy" id="765440"/>
    <lineage>
        <taxon>Eukaryota</taxon>
        <taxon>Fungi</taxon>
        <taxon>Dikarya</taxon>
        <taxon>Basidiomycota</taxon>
        <taxon>Agaricomycotina</taxon>
        <taxon>Agaricomycetes</taxon>
        <taxon>Agaricomycetidae</taxon>
        <taxon>Atheliales</taxon>
        <taxon>Atheliaceae</taxon>
        <taxon>Piloderma</taxon>
    </lineage>
</organism>
<keyword evidence="1" id="KW-0732">Signal</keyword>
<dbReference type="EMBL" id="KN832979">
    <property type="protein sequence ID" value="KIM87521.1"/>
    <property type="molecule type" value="Genomic_DNA"/>
</dbReference>
<dbReference type="AlphaFoldDB" id="A0A0C3GA65"/>
<evidence type="ECO:0000256" key="1">
    <source>
        <dbReference type="SAM" id="SignalP"/>
    </source>
</evidence>
<keyword evidence="3" id="KW-1185">Reference proteome</keyword>
<reference evidence="3" key="2">
    <citation type="submission" date="2015-01" db="EMBL/GenBank/DDBJ databases">
        <title>Evolutionary Origins and Diversification of the Mycorrhizal Mutualists.</title>
        <authorList>
            <consortium name="DOE Joint Genome Institute"/>
            <consortium name="Mycorrhizal Genomics Consortium"/>
            <person name="Kohler A."/>
            <person name="Kuo A."/>
            <person name="Nagy L.G."/>
            <person name="Floudas D."/>
            <person name="Copeland A."/>
            <person name="Barry K.W."/>
            <person name="Cichocki N."/>
            <person name="Veneault-Fourrey C."/>
            <person name="LaButti K."/>
            <person name="Lindquist E.A."/>
            <person name="Lipzen A."/>
            <person name="Lundell T."/>
            <person name="Morin E."/>
            <person name="Murat C."/>
            <person name="Riley R."/>
            <person name="Ohm R."/>
            <person name="Sun H."/>
            <person name="Tunlid A."/>
            <person name="Henrissat B."/>
            <person name="Grigoriev I.V."/>
            <person name="Hibbett D.S."/>
            <person name="Martin F."/>
        </authorList>
    </citation>
    <scope>NUCLEOTIDE SEQUENCE [LARGE SCALE GENOMIC DNA]</scope>
    <source>
        <strain evidence="3">F 1598</strain>
    </source>
</reference>
<dbReference type="HOGENOM" id="CLU_2062357_0_0_1"/>
<evidence type="ECO:0000313" key="3">
    <source>
        <dbReference type="Proteomes" id="UP000054166"/>
    </source>
</evidence>
<reference evidence="2 3" key="1">
    <citation type="submission" date="2014-04" db="EMBL/GenBank/DDBJ databases">
        <authorList>
            <consortium name="DOE Joint Genome Institute"/>
            <person name="Kuo A."/>
            <person name="Tarkka M."/>
            <person name="Buscot F."/>
            <person name="Kohler A."/>
            <person name="Nagy L.G."/>
            <person name="Floudas D."/>
            <person name="Copeland A."/>
            <person name="Barry K.W."/>
            <person name="Cichocki N."/>
            <person name="Veneault-Fourrey C."/>
            <person name="LaButti K."/>
            <person name="Lindquist E.A."/>
            <person name="Lipzen A."/>
            <person name="Lundell T."/>
            <person name="Morin E."/>
            <person name="Murat C."/>
            <person name="Sun H."/>
            <person name="Tunlid A."/>
            <person name="Henrissat B."/>
            <person name="Grigoriev I.V."/>
            <person name="Hibbett D.S."/>
            <person name="Martin F."/>
            <person name="Nordberg H.P."/>
            <person name="Cantor M.N."/>
            <person name="Hua S.X."/>
        </authorList>
    </citation>
    <scope>NUCLEOTIDE SEQUENCE [LARGE SCALE GENOMIC DNA]</scope>
    <source>
        <strain evidence="2 3">F 1598</strain>
    </source>
</reference>